<dbReference type="RefSeq" id="WP_142902593.1">
    <property type="nucleotide sequence ID" value="NZ_ML660087.1"/>
</dbReference>
<proteinExistence type="predicted"/>
<keyword evidence="2" id="KW-1185">Reference proteome</keyword>
<dbReference type="AlphaFoldDB" id="A0A545U8E2"/>
<organism evidence="1 2">
    <name type="scientific">Exilibacterium tricleocarpae</name>
    <dbReference type="NCBI Taxonomy" id="2591008"/>
    <lineage>
        <taxon>Bacteria</taxon>
        <taxon>Pseudomonadati</taxon>
        <taxon>Pseudomonadota</taxon>
        <taxon>Gammaproteobacteria</taxon>
        <taxon>Cellvibrionales</taxon>
        <taxon>Cellvibrionaceae</taxon>
        <taxon>Exilibacterium</taxon>
    </lineage>
</organism>
<sequence>MTIGKSTLWLNSIKDVDKELIKCVERVWPAVISRLSALDVEDKITERLVNILRKERDVWNLGFLDLQFKLREEEKDGDFTTKGIIDIVLFLDNSYQKYIAYEAKRLNTVDSSGKRKASQAGKYLEQGVVRYVTAQYSEKLPYGCMLGYVMDGDQVFAFQQIVSAMGGRKALLNINSTDIESRVAYYTEFETVHMRKSSKTEIVVRHRLFSIPA</sequence>
<name>A0A545U8E2_9GAMM</name>
<gene>
    <name evidence="1" type="ORF">FKG94_02555</name>
</gene>
<evidence type="ECO:0000313" key="2">
    <source>
        <dbReference type="Proteomes" id="UP000319732"/>
    </source>
</evidence>
<dbReference type="OrthoDB" id="277593at2"/>
<dbReference type="Proteomes" id="UP000319732">
    <property type="component" value="Unassembled WGS sequence"/>
</dbReference>
<evidence type="ECO:0000313" key="1">
    <source>
        <dbReference type="EMBL" id="TQV85742.1"/>
    </source>
</evidence>
<comment type="caution">
    <text evidence="1">The sequence shown here is derived from an EMBL/GenBank/DDBJ whole genome shotgun (WGS) entry which is preliminary data.</text>
</comment>
<dbReference type="EMBL" id="VHSG01000003">
    <property type="protein sequence ID" value="TQV85742.1"/>
    <property type="molecule type" value="Genomic_DNA"/>
</dbReference>
<accession>A0A545U8E2</accession>
<protein>
    <submittedName>
        <fullName evidence="1">Uncharacterized protein</fullName>
    </submittedName>
</protein>
<reference evidence="1 2" key="1">
    <citation type="submission" date="2019-06" db="EMBL/GenBank/DDBJ databases">
        <title>Whole genome sequence for Cellvibrionaceae sp. R142.</title>
        <authorList>
            <person name="Wang G."/>
        </authorList>
    </citation>
    <scope>NUCLEOTIDE SEQUENCE [LARGE SCALE GENOMIC DNA]</scope>
    <source>
        <strain evidence="1 2">R142</strain>
    </source>
</reference>